<keyword evidence="3" id="KW-0227">DNA damage</keyword>
<evidence type="ECO:0000256" key="2">
    <source>
        <dbReference type="ARBA" id="ARBA00022741"/>
    </source>
</evidence>
<dbReference type="InterPro" id="IPR052093">
    <property type="entry name" value="HR_Repair_Mediator"/>
</dbReference>
<reference evidence="9" key="2">
    <citation type="journal article" date="2016" name="G3 (Bethesda)">
        <title>Genome Evolution in Three Species of Cactophilic Drosophila.</title>
        <authorList>
            <person name="Sanchez-Flores A."/>
            <person name="Penazola F."/>
            <person name="Carpinteyro-Ponce J."/>
            <person name="Nazario-Yepiz N."/>
            <person name="Abreu-Goodger C."/>
            <person name="Machado C.A."/>
            <person name="Markow T.A."/>
        </authorList>
    </citation>
    <scope>NUCLEOTIDE SEQUENCE [LARGE SCALE GENOMIC DNA]</scope>
</reference>
<dbReference type="PANTHER" id="PTHR46239:SF1">
    <property type="entry name" value="DNA REPAIR PROTEIN RAD51 HOMOLOG 3"/>
    <property type="match status" value="1"/>
</dbReference>
<gene>
    <name evidence="10" type="primary">LOC108618481</name>
</gene>
<proteinExistence type="predicted"/>
<dbReference type="Pfam" id="PF08423">
    <property type="entry name" value="Rad51"/>
    <property type="match status" value="1"/>
</dbReference>
<protein>
    <recommendedName>
        <fullName evidence="7">DNA repair protein RAD51 homolog 3</fullName>
    </recommendedName>
</protein>
<evidence type="ECO:0000313" key="9">
    <source>
        <dbReference type="Proteomes" id="UP000694904"/>
    </source>
</evidence>
<dbReference type="PROSITE" id="PS50162">
    <property type="entry name" value="RECA_2"/>
    <property type="match status" value="1"/>
</dbReference>
<keyword evidence="2" id="KW-0547">Nucleotide-binding</keyword>
<dbReference type="SMART" id="SM00382">
    <property type="entry name" value="AAA"/>
    <property type="match status" value="1"/>
</dbReference>
<dbReference type="SUPFAM" id="SSF52540">
    <property type="entry name" value="P-loop containing nucleoside triphosphate hydrolases"/>
    <property type="match status" value="1"/>
</dbReference>
<evidence type="ECO:0000256" key="5">
    <source>
        <dbReference type="ARBA" id="ARBA00023204"/>
    </source>
</evidence>
<dbReference type="RefSeq" id="XP_017869998.1">
    <property type="nucleotide sequence ID" value="XM_018014509.1"/>
</dbReference>
<dbReference type="InterPro" id="IPR020588">
    <property type="entry name" value="RecA_ATP-bd"/>
</dbReference>
<dbReference type="InterPro" id="IPR027417">
    <property type="entry name" value="P-loop_NTPase"/>
</dbReference>
<organism evidence="9 10">
    <name type="scientific">Drosophila arizonae</name>
    <name type="common">Fruit fly</name>
    <dbReference type="NCBI Taxonomy" id="7263"/>
    <lineage>
        <taxon>Eukaryota</taxon>
        <taxon>Metazoa</taxon>
        <taxon>Ecdysozoa</taxon>
        <taxon>Arthropoda</taxon>
        <taxon>Hexapoda</taxon>
        <taxon>Insecta</taxon>
        <taxon>Pterygota</taxon>
        <taxon>Neoptera</taxon>
        <taxon>Endopterygota</taxon>
        <taxon>Diptera</taxon>
        <taxon>Brachycera</taxon>
        <taxon>Muscomorpha</taxon>
        <taxon>Ephydroidea</taxon>
        <taxon>Drosophilidae</taxon>
        <taxon>Drosophila</taxon>
    </lineage>
</organism>
<evidence type="ECO:0000259" key="8">
    <source>
        <dbReference type="PROSITE" id="PS50162"/>
    </source>
</evidence>
<keyword evidence="4" id="KW-0067">ATP-binding</keyword>
<dbReference type="PANTHER" id="PTHR46239">
    <property type="entry name" value="DNA REPAIR PROTEIN RAD51 HOMOLOG 3 RAD51C"/>
    <property type="match status" value="1"/>
</dbReference>
<evidence type="ECO:0000256" key="7">
    <source>
        <dbReference type="ARBA" id="ARBA00040674"/>
    </source>
</evidence>
<name>A0ABM1PS12_DROAR</name>
<keyword evidence="9" id="KW-1185">Reference proteome</keyword>
<evidence type="ECO:0000256" key="6">
    <source>
        <dbReference type="ARBA" id="ARBA00023242"/>
    </source>
</evidence>
<evidence type="ECO:0000313" key="10">
    <source>
        <dbReference type="RefSeq" id="XP_017869998.1"/>
    </source>
</evidence>
<keyword evidence="6" id="KW-0539">Nucleus</keyword>
<reference evidence="9" key="1">
    <citation type="journal article" date="1997" name="Nucleic Acids Res.">
        <title>tRNAscan-SE: a program for improved detection of transfer RNA genes in genomic sequence.</title>
        <authorList>
            <person name="Lowe T.M."/>
            <person name="Eddy S.R."/>
        </authorList>
    </citation>
    <scope>NUCLEOTIDE SEQUENCE [LARGE SCALE GENOMIC DNA]</scope>
</reference>
<dbReference type="Proteomes" id="UP000694904">
    <property type="component" value="Chromosome X"/>
</dbReference>
<sequence>MELKSAKCLKYAKSANIATDISGLDQFLNGGLQQGKVYELVGRAGSGKTQLCLRLCLNIQLPQYQNGSEAKAIYFDTRKDFDPIRLKELAEELVTRPSVRQTSGLLPTATEMLRNVFYVNCHTAAHLVAGLLNCYKYLAREPNIKLIIVDSISFAIRSLDNILARTELLMELHTVMRKLQMKHNLTFVLTNNLAFRRKRRRRFELEAVLGQKHAQIINKRIWLMKNGCFLGKWSKTKRFICKLST</sequence>
<dbReference type="Gene3D" id="3.40.50.300">
    <property type="entry name" value="P-loop containing nucleotide triphosphate hydrolases"/>
    <property type="match status" value="1"/>
</dbReference>
<dbReference type="GeneID" id="108618481"/>
<reference evidence="10" key="3">
    <citation type="submission" date="2025-08" db="UniProtKB">
        <authorList>
            <consortium name="RefSeq"/>
        </authorList>
    </citation>
    <scope>IDENTIFICATION</scope>
    <source>
        <tissue evidence="10">Whole organism</tissue>
    </source>
</reference>
<dbReference type="InterPro" id="IPR013632">
    <property type="entry name" value="Rad51_C"/>
</dbReference>
<keyword evidence="5" id="KW-0234">DNA repair</keyword>
<feature type="domain" description="RecA family profile 1" evidence="8">
    <location>
        <begin position="13"/>
        <end position="193"/>
    </location>
</feature>
<dbReference type="InterPro" id="IPR003593">
    <property type="entry name" value="AAA+_ATPase"/>
</dbReference>
<evidence type="ECO:0000256" key="4">
    <source>
        <dbReference type="ARBA" id="ARBA00022840"/>
    </source>
</evidence>
<evidence type="ECO:0000256" key="1">
    <source>
        <dbReference type="ARBA" id="ARBA00004123"/>
    </source>
</evidence>
<evidence type="ECO:0000256" key="3">
    <source>
        <dbReference type="ARBA" id="ARBA00022763"/>
    </source>
</evidence>
<comment type="subcellular location">
    <subcellularLocation>
        <location evidence="1">Nucleus</location>
    </subcellularLocation>
</comment>
<accession>A0ABM1PS12</accession>